<dbReference type="Proteomes" id="UP000243650">
    <property type="component" value="Unassembled WGS sequence"/>
</dbReference>
<dbReference type="SMART" id="SM00849">
    <property type="entry name" value="Lactamase_B"/>
    <property type="match status" value="1"/>
</dbReference>
<dbReference type="InterPro" id="IPR050662">
    <property type="entry name" value="Sec-metab_biosynth-thioest"/>
</dbReference>
<evidence type="ECO:0000259" key="1">
    <source>
        <dbReference type="SMART" id="SM00849"/>
    </source>
</evidence>
<dbReference type="RefSeq" id="WP_105959266.1">
    <property type="nucleotide sequence ID" value="NZ_PVNS01000008.1"/>
</dbReference>
<proteinExistence type="predicted"/>
<name>A0A2P6MGN2_ALKUR</name>
<reference evidence="2 3" key="1">
    <citation type="submission" date="2018-03" db="EMBL/GenBank/DDBJ databases">
        <title>Bacillus urumqiensis sp. nov., a moderately haloalkaliphilic bacterium isolated from a salt lake.</title>
        <authorList>
            <person name="Zhao B."/>
            <person name="Liao Z."/>
        </authorList>
    </citation>
    <scope>NUCLEOTIDE SEQUENCE [LARGE SCALE GENOMIC DNA]</scope>
    <source>
        <strain evidence="2 3">BZ-SZ-XJ18</strain>
    </source>
</reference>
<dbReference type="Gene3D" id="3.60.15.10">
    <property type="entry name" value="Ribonuclease Z/Hydroxyacylglutathione hydrolase-like"/>
    <property type="match status" value="1"/>
</dbReference>
<protein>
    <recommendedName>
        <fullName evidence="1">Metallo-beta-lactamase domain-containing protein</fullName>
    </recommendedName>
</protein>
<evidence type="ECO:0000313" key="3">
    <source>
        <dbReference type="Proteomes" id="UP000243650"/>
    </source>
</evidence>
<dbReference type="PANTHER" id="PTHR23131:SF4">
    <property type="entry name" value="METALLO-BETA-LACTAMASE SUPERFAMILY POTEIN"/>
    <property type="match status" value="1"/>
</dbReference>
<dbReference type="OrthoDB" id="2971563at2"/>
<dbReference type="InterPro" id="IPR036866">
    <property type="entry name" value="RibonucZ/Hydroxyglut_hydro"/>
</dbReference>
<comment type="caution">
    <text evidence="2">The sequence shown here is derived from an EMBL/GenBank/DDBJ whole genome shotgun (WGS) entry which is preliminary data.</text>
</comment>
<dbReference type="SUPFAM" id="SSF56281">
    <property type="entry name" value="Metallo-hydrolase/oxidoreductase"/>
    <property type="match status" value="1"/>
</dbReference>
<sequence>MTAFTETESVSKIRIPTPFAVGDVNVYVIHGEKETILVDTGPEHPESWKALEQGLKDAGTSPENIDRLILTHHHPDHIGMAWRFPTARIYGHGKLVPWIEKDQLHYARVQSFFREFFAQHGMPPEKVEQILETQEKYRAFVHPAALDGELSEGDLLPGLQSWNVIETPGHAQTHLSFIRTDGVCIAGDHLIEHISSNAIMEAPYEGESMRPRTLLQYRETLQKISHAKTVLPGHGNTIDQPEALINTRLNDQLEKAEMFLQKMGGEPVQAAQLAQSVYKRVFEKQPDLTFSETLGHLDLLKEQDKITMELEDGHVWYQAAHTGKAAERSTGQE</sequence>
<organism evidence="2 3">
    <name type="scientific">Alkalicoccus urumqiensis</name>
    <name type="common">Bacillus urumqiensis</name>
    <dbReference type="NCBI Taxonomy" id="1548213"/>
    <lineage>
        <taxon>Bacteria</taxon>
        <taxon>Bacillati</taxon>
        <taxon>Bacillota</taxon>
        <taxon>Bacilli</taxon>
        <taxon>Bacillales</taxon>
        <taxon>Bacillaceae</taxon>
        <taxon>Alkalicoccus</taxon>
    </lineage>
</organism>
<dbReference type="InterPro" id="IPR001279">
    <property type="entry name" value="Metallo-B-lactamas"/>
</dbReference>
<feature type="domain" description="Metallo-beta-lactamase" evidence="1">
    <location>
        <begin position="23"/>
        <end position="234"/>
    </location>
</feature>
<keyword evidence="3" id="KW-1185">Reference proteome</keyword>
<gene>
    <name evidence="2" type="ORF">C6I21_09715</name>
</gene>
<dbReference type="EMBL" id="PVNS01000008">
    <property type="protein sequence ID" value="PRO65427.1"/>
    <property type="molecule type" value="Genomic_DNA"/>
</dbReference>
<dbReference type="PANTHER" id="PTHR23131">
    <property type="entry name" value="ENDORIBONUCLEASE LACTB2"/>
    <property type="match status" value="1"/>
</dbReference>
<dbReference type="Pfam" id="PF00753">
    <property type="entry name" value="Lactamase_B"/>
    <property type="match status" value="1"/>
</dbReference>
<dbReference type="AlphaFoldDB" id="A0A2P6MGN2"/>
<accession>A0A2P6MGN2</accession>
<evidence type="ECO:0000313" key="2">
    <source>
        <dbReference type="EMBL" id="PRO65427.1"/>
    </source>
</evidence>